<dbReference type="Proteomes" id="UP000270094">
    <property type="component" value="Unassembled WGS sequence"/>
</dbReference>
<organism evidence="1 2">
    <name type="scientific">Strongylus vulgaris</name>
    <name type="common">Blood worm</name>
    <dbReference type="NCBI Taxonomy" id="40348"/>
    <lineage>
        <taxon>Eukaryota</taxon>
        <taxon>Metazoa</taxon>
        <taxon>Ecdysozoa</taxon>
        <taxon>Nematoda</taxon>
        <taxon>Chromadorea</taxon>
        <taxon>Rhabditida</taxon>
        <taxon>Rhabditina</taxon>
        <taxon>Rhabditomorpha</taxon>
        <taxon>Strongyloidea</taxon>
        <taxon>Strongylidae</taxon>
        <taxon>Strongylus</taxon>
    </lineage>
</organism>
<reference evidence="1 2" key="1">
    <citation type="submission" date="2018-11" db="EMBL/GenBank/DDBJ databases">
        <authorList>
            <consortium name="Pathogen Informatics"/>
        </authorList>
    </citation>
    <scope>NUCLEOTIDE SEQUENCE [LARGE SCALE GENOMIC DNA]</scope>
</reference>
<dbReference type="AlphaFoldDB" id="A0A3P7ILZ8"/>
<dbReference type="EMBL" id="UYYB01033330">
    <property type="protein sequence ID" value="VDM73960.1"/>
    <property type="molecule type" value="Genomic_DNA"/>
</dbReference>
<gene>
    <name evidence="1" type="ORF">SVUK_LOCUS8958</name>
</gene>
<name>A0A3P7ILZ8_STRVU</name>
<accession>A0A3P7ILZ8</accession>
<keyword evidence="2" id="KW-1185">Reference proteome</keyword>
<protein>
    <submittedName>
        <fullName evidence="1">Uncharacterized protein</fullName>
    </submittedName>
</protein>
<sequence>MELPPVQLKPGEISRYEPPREEMETVALRAVPSQEKPVPQPEQPDWVQGGVLPGNVEGRFKKLPTPPKEVEIPARDQITLKMAKPKPASEVRFGSLKEKGLKIL</sequence>
<evidence type="ECO:0000313" key="1">
    <source>
        <dbReference type="EMBL" id="VDM73960.1"/>
    </source>
</evidence>
<feature type="non-terminal residue" evidence="1">
    <location>
        <position position="104"/>
    </location>
</feature>
<proteinExistence type="predicted"/>
<dbReference type="OrthoDB" id="5837492at2759"/>
<evidence type="ECO:0000313" key="2">
    <source>
        <dbReference type="Proteomes" id="UP000270094"/>
    </source>
</evidence>